<dbReference type="Pfam" id="PF25598">
    <property type="entry name" value="ARM_PUB"/>
    <property type="match status" value="1"/>
</dbReference>
<dbReference type="AlphaFoldDB" id="A0AAV0E7N7"/>
<dbReference type="EMBL" id="CAMAPF010000245">
    <property type="protein sequence ID" value="CAH9115502.1"/>
    <property type="molecule type" value="Genomic_DNA"/>
</dbReference>
<dbReference type="InterPro" id="IPR003613">
    <property type="entry name" value="Ubox_domain"/>
</dbReference>
<comment type="caution">
    <text evidence="7">The sequence shown here is derived from an EMBL/GenBank/DDBJ whole genome shotgun (WGS) entry which is preliminary data.</text>
</comment>
<keyword evidence="3 5" id="KW-0808">Transferase</keyword>
<organism evidence="7 8">
    <name type="scientific">Cuscuta epithymum</name>
    <dbReference type="NCBI Taxonomy" id="186058"/>
    <lineage>
        <taxon>Eukaryota</taxon>
        <taxon>Viridiplantae</taxon>
        <taxon>Streptophyta</taxon>
        <taxon>Embryophyta</taxon>
        <taxon>Tracheophyta</taxon>
        <taxon>Spermatophyta</taxon>
        <taxon>Magnoliopsida</taxon>
        <taxon>eudicotyledons</taxon>
        <taxon>Gunneridae</taxon>
        <taxon>Pentapetalae</taxon>
        <taxon>asterids</taxon>
        <taxon>lamiids</taxon>
        <taxon>Solanales</taxon>
        <taxon>Convolvulaceae</taxon>
        <taxon>Cuscuteae</taxon>
        <taxon>Cuscuta</taxon>
        <taxon>Cuscuta subgen. Cuscuta</taxon>
    </lineage>
</organism>
<dbReference type="InterPro" id="IPR013083">
    <property type="entry name" value="Znf_RING/FYVE/PHD"/>
</dbReference>
<evidence type="ECO:0000256" key="1">
    <source>
        <dbReference type="ARBA" id="ARBA00000900"/>
    </source>
</evidence>
<name>A0AAV0E7N7_9ASTE</name>
<dbReference type="EC" id="2.3.2.27" evidence="5"/>
<sequence length="405" mass="44653">MEDIEIPSYFVCPISMQLMKDPVTTVTGITYDRECIEKWLFSCKNNSCPVTKLPLATTDLTPNHNLRRLIQAWCMVNASHGIDRIPTPKPPVNKAYISKLIGDARRLPAGSHQLKCLKRLRSIAGAGEHNKREIWSTPGAVDFLASVLKKEDVGVVDEALTILFNLGPSDLVLKGFINEEGHLHLIDSLVHVLKCGIHHQSRAMAMKMLASAFEIADPAQLIAAKPDCFIEAVKVIRDRISQNATKSALKLLLELCSFGRNRIKAVEAGAVQTLVEDVLLETSERRVCELAMTVLDQLCNCAEGRAELLSHGAGLAIVSKKIFRVSHVASDRAVRILLSVSKFSATCRVVQEMLQVGVVSKLCLVMQVEASSKTKERARQILRLHSRVWKASPCIPPGLLSSYPL</sequence>
<dbReference type="PANTHER" id="PTHR22849">
    <property type="entry name" value="WDSAM1 PROTEIN"/>
    <property type="match status" value="1"/>
</dbReference>
<proteinExistence type="predicted"/>
<evidence type="ECO:0000256" key="3">
    <source>
        <dbReference type="ARBA" id="ARBA00022679"/>
    </source>
</evidence>
<dbReference type="SUPFAM" id="SSF48371">
    <property type="entry name" value="ARM repeat"/>
    <property type="match status" value="1"/>
</dbReference>
<dbReference type="PANTHER" id="PTHR22849:SF11">
    <property type="entry name" value="U-BOX DOMAIN-CONTAINING PROTEIN"/>
    <property type="match status" value="1"/>
</dbReference>
<evidence type="ECO:0000313" key="8">
    <source>
        <dbReference type="Proteomes" id="UP001152523"/>
    </source>
</evidence>
<dbReference type="GO" id="GO:0016567">
    <property type="term" value="P:protein ubiquitination"/>
    <property type="evidence" value="ECO:0007669"/>
    <property type="project" value="UniProtKB-UniRule"/>
</dbReference>
<feature type="domain" description="U-box" evidence="6">
    <location>
        <begin position="5"/>
        <end position="80"/>
    </location>
</feature>
<comment type="function">
    <text evidence="5">Functions as an E3 ubiquitin ligase.</text>
</comment>
<dbReference type="SMART" id="SM00504">
    <property type="entry name" value="Ubox"/>
    <property type="match status" value="1"/>
</dbReference>
<dbReference type="PROSITE" id="PS51698">
    <property type="entry name" value="U_BOX"/>
    <property type="match status" value="1"/>
</dbReference>
<dbReference type="Proteomes" id="UP001152523">
    <property type="component" value="Unassembled WGS sequence"/>
</dbReference>
<dbReference type="Gene3D" id="3.30.40.10">
    <property type="entry name" value="Zinc/RING finger domain, C3HC4 (zinc finger)"/>
    <property type="match status" value="1"/>
</dbReference>
<evidence type="ECO:0000259" key="6">
    <source>
        <dbReference type="PROSITE" id="PS51698"/>
    </source>
</evidence>
<evidence type="ECO:0000313" key="7">
    <source>
        <dbReference type="EMBL" id="CAH9115502.1"/>
    </source>
</evidence>
<dbReference type="Gene3D" id="1.25.10.10">
    <property type="entry name" value="Leucine-rich Repeat Variant"/>
    <property type="match status" value="1"/>
</dbReference>
<evidence type="ECO:0000256" key="4">
    <source>
        <dbReference type="ARBA" id="ARBA00022786"/>
    </source>
</evidence>
<comment type="pathway">
    <text evidence="2 5">Protein modification; protein ubiquitination.</text>
</comment>
<dbReference type="GO" id="GO:0006952">
    <property type="term" value="P:defense response"/>
    <property type="evidence" value="ECO:0007669"/>
    <property type="project" value="UniProtKB-ARBA"/>
</dbReference>
<dbReference type="InterPro" id="IPR058678">
    <property type="entry name" value="ARM_PUB"/>
</dbReference>
<evidence type="ECO:0000256" key="2">
    <source>
        <dbReference type="ARBA" id="ARBA00004906"/>
    </source>
</evidence>
<dbReference type="InterPro" id="IPR045210">
    <property type="entry name" value="RING-Ubox_PUB"/>
</dbReference>
<dbReference type="SUPFAM" id="SSF57850">
    <property type="entry name" value="RING/U-box"/>
    <property type="match status" value="1"/>
</dbReference>
<dbReference type="InterPro" id="IPR016024">
    <property type="entry name" value="ARM-type_fold"/>
</dbReference>
<protein>
    <recommendedName>
        <fullName evidence="5 6">U-box domain-containing protein</fullName>
        <ecNumber evidence="5">2.3.2.27</ecNumber>
    </recommendedName>
    <alternativeName>
        <fullName evidence="5">RING-type E3 ubiquitin transferase PUB</fullName>
    </alternativeName>
</protein>
<dbReference type="GO" id="GO:0061630">
    <property type="term" value="F:ubiquitin protein ligase activity"/>
    <property type="evidence" value="ECO:0007669"/>
    <property type="project" value="UniProtKB-UniRule"/>
</dbReference>
<dbReference type="InterPro" id="IPR011989">
    <property type="entry name" value="ARM-like"/>
</dbReference>
<comment type="catalytic activity">
    <reaction evidence="1 5">
        <text>S-ubiquitinyl-[E2 ubiquitin-conjugating enzyme]-L-cysteine + [acceptor protein]-L-lysine = [E2 ubiquitin-conjugating enzyme]-L-cysteine + N(6)-ubiquitinyl-[acceptor protein]-L-lysine.</text>
        <dbReference type="EC" id="2.3.2.27"/>
    </reaction>
</comment>
<evidence type="ECO:0000256" key="5">
    <source>
        <dbReference type="RuleBase" id="RU369093"/>
    </source>
</evidence>
<keyword evidence="8" id="KW-1185">Reference proteome</keyword>
<dbReference type="Pfam" id="PF04564">
    <property type="entry name" value="U-box"/>
    <property type="match status" value="1"/>
</dbReference>
<dbReference type="CDD" id="cd16664">
    <property type="entry name" value="RING-Ubox_PUB"/>
    <property type="match status" value="1"/>
</dbReference>
<dbReference type="FunFam" id="3.30.40.10:FF:000437">
    <property type="entry name" value="RING-type E3 ubiquitin transferase"/>
    <property type="match status" value="1"/>
</dbReference>
<accession>A0AAV0E7N7</accession>
<gene>
    <name evidence="7" type="ORF">CEPIT_LOCUS21127</name>
</gene>
<keyword evidence="4 5" id="KW-0833">Ubl conjugation pathway</keyword>
<reference evidence="7" key="1">
    <citation type="submission" date="2022-07" db="EMBL/GenBank/DDBJ databases">
        <authorList>
            <person name="Macas J."/>
            <person name="Novak P."/>
            <person name="Neumann P."/>
        </authorList>
    </citation>
    <scope>NUCLEOTIDE SEQUENCE</scope>
</reference>
<dbReference type="InterPro" id="IPR045185">
    <property type="entry name" value="PUB22/23/24-like"/>
</dbReference>